<dbReference type="AlphaFoldDB" id="A0AAD7ZFX8"/>
<evidence type="ECO:0000256" key="1">
    <source>
        <dbReference type="ARBA" id="ARBA00022536"/>
    </source>
</evidence>
<dbReference type="InterPro" id="IPR001881">
    <property type="entry name" value="EGF-like_Ca-bd_dom"/>
</dbReference>
<reference evidence="9" key="2">
    <citation type="submission" date="2023-05" db="EMBL/GenBank/DDBJ databases">
        <authorList>
            <person name="Fouks B."/>
        </authorList>
    </citation>
    <scope>NUCLEOTIDE SEQUENCE</scope>
    <source>
        <strain evidence="9">Stay&amp;Tobe</strain>
        <tissue evidence="9">Testes</tissue>
    </source>
</reference>
<dbReference type="Pfam" id="PF07645">
    <property type="entry name" value="EGF_CA"/>
    <property type="match status" value="1"/>
</dbReference>
<keyword evidence="5" id="KW-1015">Disulfide bond</keyword>
<proteinExistence type="predicted"/>
<feature type="region of interest" description="Disordered" evidence="7">
    <location>
        <begin position="1"/>
        <end position="40"/>
    </location>
</feature>
<dbReference type="Proteomes" id="UP001233999">
    <property type="component" value="Unassembled WGS sequence"/>
</dbReference>
<evidence type="ECO:0000313" key="10">
    <source>
        <dbReference type="Proteomes" id="UP001233999"/>
    </source>
</evidence>
<feature type="domain" description="EGF-like calcium-binding" evidence="8">
    <location>
        <begin position="305"/>
        <end position="348"/>
    </location>
</feature>
<comment type="caution">
    <text evidence="9">The sequence shown here is derived from an EMBL/GenBank/DDBJ whole genome shotgun (WGS) entry which is preliminary data.</text>
</comment>
<evidence type="ECO:0000259" key="8">
    <source>
        <dbReference type="SMART" id="SM00179"/>
    </source>
</evidence>
<dbReference type="SUPFAM" id="SSF57196">
    <property type="entry name" value="EGF/Laminin"/>
    <property type="match status" value="1"/>
</dbReference>
<keyword evidence="3" id="KW-0677">Repeat</keyword>
<evidence type="ECO:0000256" key="7">
    <source>
        <dbReference type="SAM" id="MobiDB-lite"/>
    </source>
</evidence>
<sequence length="419" mass="48449">MASLGNIDNDEDDDEEENETESVQQEEGESEEEEDEKNEAEIMGEFEDLEWVPAAVKDVAYYLRAHKFNDFDRRYYANETKAPKNLFKEFPDPPLRSLHWEVRKYCELGFVECLHYLLEKVQRAELRRDVDTVYVVQGNSSINIEDVDQKCQRFRRLDWIGAQPFLGPLERHQPVTTCAGFTMNEESKLSFIDENCDNFANCLDPEFQDSNGDPRASVDVPFQCAMYSFCPDSCCPRKHYYKMEECYDADSNPCYYESPSEQNNCGFNRSRNTDFVSIVLNRWNVSCTCKDTGYEWDSKFGMCVDIDECIRKLDVCDLESEACFNLPGSYTCGCQWGFLFDVSLQKCIRSNMFLGIQSEKEEKQILAIEKGQPWVVLANSSIDIVLHDSRVKEHLRNVKNGKVEKSAVAAAWSKKHLTE</sequence>
<dbReference type="Gene3D" id="2.10.25.10">
    <property type="entry name" value="Laminin"/>
    <property type="match status" value="1"/>
</dbReference>
<dbReference type="CDD" id="cd00054">
    <property type="entry name" value="EGF_CA"/>
    <property type="match status" value="1"/>
</dbReference>
<dbReference type="InterPro" id="IPR049883">
    <property type="entry name" value="NOTCH1_EGF-like"/>
</dbReference>
<keyword evidence="4" id="KW-0106">Calcium</keyword>
<evidence type="ECO:0000256" key="5">
    <source>
        <dbReference type="ARBA" id="ARBA00023157"/>
    </source>
</evidence>
<evidence type="ECO:0000256" key="2">
    <source>
        <dbReference type="ARBA" id="ARBA00022729"/>
    </source>
</evidence>
<dbReference type="PANTHER" id="PTHR24039:SF28">
    <property type="entry name" value="EGF-LIKE DOMAIN-CONTAINING PROTEIN"/>
    <property type="match status" value="1"/>
</dbReference>
<reference evidence="9" key="1">
    <citation type="journal article" date="2023" name="IScience">
        <title>Live-bearing cockroach genome reveals convergent evolutionary mechanisms linked to viviparity in insects and beyond.</title>
        <authorList>
            <person name="Fouks B."/>
            <person name="Harrison M.C."/>
            <person name="Mikhailova A.A."/>
            <person name="Marchal E."/>
            <person name="English S."/>
            <person name="Carruthers M."/>
            <person name="Jennings E.C."/>
            <person name="Chiamaka E.L."/>
            <person name="Frigard R.A."/>
            <person name="Pippel M."/>
            <person name="Attardo G.M."/>
            <person name="Benoit J.B."/>
            <person name="Bornberg-Bauer E."/>
            <person name="Tobe S.S."/>
        </authorList>
    </citation>
    <scope>NUCLEOTIDE SEQUENCE</scope>
    <source>
        <strain evidence="9">Stay&amp;Tobe</strain>
    </source>
</reference>
<keyword evidence="2" id="KW-0732">Signal</keyword>
<evidence type="ECO:0000256" key="6">
    <source>
        <dbReference type="ARBA" id="ARBA00023180"/>
    </source>
</evidence>
<feature type="compositionally biased region" description="Acidic residues" evidence="7">
    <location>
        <begin position="8"/>
        <end position="40"/>
    </location>
</feature>
<dbReference type="PANTHER" id="PTHR24039">
    <property type="entry name" value="FIBRILLIN-RELATED"/>
    <property type="match status" value="1"/>
</dbReference>
<keyword evidence="1" id="KW-0245">EGF-like domain</keyword>
<accession>A0AAD7ZFX8</accession>
<evidence type="ECO:0000256" key="4">
    <source>
        <dbReference type="ARBA" id="ARBA00022837"/>
    </source>
</evidence>
<evidence type="ECO:0000313" key="9">
    <source>
        <dbReference type="EMBL" id="KAJ9579592.1"/>
    </source>
</evidence>
<dbReference type="GO" id="GO:0005509">
    <property type="term" value="F:calcium ion binding"/>
    <property type="evidence" value="ECO:0007669"/>
    <property type="project" value="InterPro"/>
</dbReference>
<protein>
    <recommendedName>
        <fullName evidence="8">EGF-like calcium-binding domain-containing protein</fullName>
    </recommendedName>
</protein>
<dbReference type="InterPro" id="IPR018097">
    <property type="entry name" value="EGF_Ca-bd_CS"/>
</dbReference>
<gene>
    <name evidence="9" type="ORF">L9F63_004777</name>
</gene>
<keyword evidence="6" id="KW-0325">Glycoprotein</keyword>
<dbReference type="PROSITE" id="PS01187">
    <property type="entry name" value="EGF_CA"/>
    <property type="match status" value="1"/>
</dbReference>
<organism evidence="9 10">
    <name type="scientific">Diploptera punctata</name>
    <name type="common">Pacific beetle cockroach</name>
    <dbReference type="NCBI Taxonomy" id="6984"/>
    <lineage>
        <taxon>Eukaryota</taxon>
        <taxon>Metazoa</taxon>
        <taxon>Ecdysozoa</taxon>
        <taxon>Arthropoda</taxon>
        <taxon>Hexapoda</taxon>
        <taxon>Insecta</taxon>
        <taxon>Pterygota</taxon>
        <taxon>Neoptera</taxon>
        <taxon>Polyneoptera</taxon>
        <taxon>Dictyoptera</taxon>
        <taxon>Blattodea</taxon>
        <taxon>Blaberoidea</taxon>
        <taxon>Blaberidae</taxon>
        <taxon>Diplopterinae</taxon>
        <taxon>Diploptera</taxon>
    </lineage>
</organism>
<dbReference type="SMART" id="SM00179">
    <property type="entry name" value="EGF_CA"/>
    <property type="match status" value="1"/>
</dbReference>
<dbReference type="EMBL" id="JASPKZ010008385">
    <property type="protein sequence ID" value="KAJ9579592.1"/>
    <property type="molecule type" value="Genomic_DNA"/>
</dbReference>
<keyword evidence="10" id="KW-1185">Reference proteome</keyword>
<evidence type="ECO:0000256" key="3">
    <source>
        <dbReference type="ARBA" id="ARBA00022737"/>
    </source>
</evidence>
<name>A0AAD7ZFX8_DIPPU</name>